<evidence type="ECO:0000313" key="2">
    <source>
        <dbReference type="Proteomes" id="UP001359559"/>
    </source>
</evidence>
<protein>
    <submittedName>
        <fullName evidence="1">Uncharacterized protein</fullName>
    </submittedName>
</protein>
<accession>A0AAN9F0R4</accession>
<organism evidence="1 2">
    <name type="scientific">Clitoria ternatea</name>
    <name type="common">Butterfly pea</name>
    <dbReference type="NCBI Taxonomy" id="43366"/>
    <lineage>
        <taxon>Eukaryota</taxon>
        <taxon>Viridiplantae</taxon>
        <taxon>Streptophyta</taxon>
        <taxon>Embryophyta</taxon>
        <taxon>Tracheophyta</taxon>
        <taxon>Spermatophyta</taxon>
        <taxon>Magnoliopsida</taxon>
        <taxon>eudicotyledons</taxon>
        <taxon>Gunneridae</taxon>
        <taxon>Pentapetalae</taxon>
        <taxon>rosids</taxon>
        <taxon>fabids</taxon>
        <taxon>Fabales</taxon>
        <taxon>Fabaceae</taxon>
        <taxon>Papilionoideae</taxon>
        <taxon>50 kb inversion clade</taxon>
        <taxon>NPAAA clade</taxon>
        <taxon>indigoferoid/millettioid clade</taxon>
        <taxon>Phaseoleae</taxon>
        <taxon>Clitoria</taxon>
    </lineage>
</organism>
<keyword evidence="2" id="KW-1185">Reference proteome</keyword>
<proteinExistence type="predicted"/>
<dbReference type="Proteomes" id="UP001359559">
    <property type="component" value="Unassembled WGS sequence"/>
</dbReference>
<sequence>MYTVILLLAKRYIEKKRIFIFVLRTLPIRLLNLYSQVEVSIGGWRRGSLSFRLLLLLVFSLPFPSGMASCSAESPLAKSSLN</sequence>
<gene>
    <name evidence="1" type="ORF">RJT34_32681</name>
</gene>
<comment type="caution">
    <text evidence="1">The sequence shown here is derived from an EMBL/GenBank/DDBJ whole genome shotgun (WGS) entry which is preliminary data.</text>
</comment>
<evidence type="ECO:0000313" key="1">
    <source>
        <dbReference type="EMBL" id="KAK7265065.1"/>
    </source>
</evidence>
<dbReference type="AlphaFoldDB" id="A0AAN9F0R4"/>
<dbReference type="EMBL" id="JAYKXN010000008">
    <property type="protein sequence ID" value="KAK7265065.1"/>
    <property type="molecule type" value="Genomic_DNA"/>
</dbReference>
<reference evidence="1 2" key="1">
    <citation type="submission" date="2024-01" db="EMBL/GenBank/DDBJ databases">
        <title>The genomes of 5 underutilized Papilionoideae crops provide insights into root nodulation and disease resistance.</title>
        <authorList>
            <person name="Yuan L."/>
        </authorList>
    </citation>
    <scope>NUCLEOTIDE SEQUENCE [LARGE SCALE GENOMIC DNA]</scope>
    <source>
        <strain evidence="1">LY-2023</strain>
        <tissue evidence="1">Leaf</tissue>
    </source>
</reference>
<name>A0AAN9F0R4_CLITE</name>